<evidence type="ECO:0000256" key="2">
    <source>
        <dbReference type="ARBA" id="ARBA00023125"/>
    </source>
</evidence>
<feature type="domain" description="IclR-ED" evidence="5">
    <location>
        <begin position="78"/>
        <end position="260"/>
    </location>
</feature>
<evidence type="ECO:0000256" key="3">
    <source>
        <dbReference type="ARBA" id="ARBA00023163"/>
    </source>
</evidence>
<evidence type="ECO:0000256" key="1">
    <source>
        <dbReference type="ARBA" id="ARBA00023015"/>
    </source>
</evidence>
<dbReference type="PANTHER" id="PTHR30136:SF24">
    <property type="entry name" value="HTH-TYPE TRANSCRIPTIONAL REPRESSOR ALLR"/>
    <property type="match status" value="1"/>
</dbReference>
<dbReference type="InterPro" id="IPR050707">
    <property type="entry name" value="HTH_MetabolicPath_Reg"/>
</dbReference>
<dbReference type="InterPro" id="IPR005471">
    <property type="entry name" value="Tscrpt_reg_IclR_N"/>
</dbReference>
<dbReference type="InterPro" id="IPR036390">
    <property type="entry name" value="WH_DNA-bd_sf"/>
</dbReference>
<dbReference type="InterPro" id="IPR014757">
    <property type="entry name" value="Tscrpt_reg_IclR_C"/>
</dbReference>
<dbReference type="Gene3D" id="1.10.10.10">
    <property type="entry name" value="Winged helix-like DNA-binding domain superfamily/Winged helix DNA-binding domain"/>
    <property type="match status" value="1"/>
</dbReference>
<dbReference type="PANTHER" id="PTHR30136">
    <property type="entry name" value="HELIX-TURN-HELIX TRANSCRIPTIONAL REGULATOR, ICLR FAMILY"/>
    <property type="match status" value="1"/>
</dbReference>
<dbReference type="Gene3D" id="3.30.450.40">
    <property type="match status" value="1"/>
</dbReference>
<evidence type="ECO:0000313" key="6">
    <source>
        <dbReference type="EMBL" id="MBB3039181.1"/>
    </source>
</evidence>
<dbReference type="GO" id="GO:0003700">
    <property type="term" value="F:DNA-binding transcription factor activity"/>
    <property type="evidence" value="ECO:0007669"/>
    <property type="project" value="TreeGrafter"/>
</dbReference>
<dbReference type="Pfam" id="PF01614">
    <property type="entry name" value="IclR_C"/>
    <property type="match status" value="1"/>
</dbReference>
<dbReference type="Proteomes" id="UP000567922">
    <property type="component" value="Unassembled WGS sequence"/>
</dbReference>
<dbReference type="SUPFAM" id="SSF46785">
    <property type="entry name" value="Winged helix' DNA-binding domain"/>
    <property type="match status" value="1"/>
</dbReference>
<comment type="caution">
    <text evidence="6">The sequence shown here is derived from an EMBL/GenBank/DDBJ whole genome shotgun (WGS) entry which is preliminary data.</text>
</comment>
<evidence type="ECO:0000313" key="7">
    <source>
        <dbReference type="Proteomes" id="UP000567922"/>
    </source>
</evidence>
<dbReference type="InterPro" id="IPR029016">
    <property type="entry name" value="GAF-like_dom_sf"/>
</dbReference>
<accession>A0A839RTP1</accession>
<dbReference type="AlphaFoldDB" id="A0A839RTP1"/>
<dbReference type="PROSITE" id="PS51077">
    <property type="entry name" value="HTH_ICLR"/>
    <property type="match status" value="1"/>
</dbReference>
<dbReference type="InterPro" id="IPR036388">
    <property type="entry name" value="WH-like_DNA-bd_sf"/>
</dbReference>
<dbReference type="GO" id="GO:0045892">
    <property type="term" value="P:negative regulation of DNA-templated transcription"/>
    <property type="evidence" value="ECO:0007669"/>
    <property type="project" value="TreeGrafter"/>
</dbReference>
<keyword evidence="1" id="KW-0805">Transcription regulation</keyword>
<evidence type="ECO:0000259" key="5">
    <source>
        <dbReference type="PROSITE" id="PS51078"/>
    </source>
</evidence>
<dbReference type="OrthoDB" id="7274111at2"/>
<keyword evidence="2 6" id="KW-0238">DNA-binding</keyword>
<keyword evidence="3" id="KW-0804">Transcription</keyword>
<dbReference type="GO" id="GO:0003677">
    <property type="term" value="F:DNA binding"/>
    <property type="evidence" value="ECO:0007669"/>
    <property type="project" value="UniProtKB-KW"/>
</dbReference>
<dbReference type="EMBL" id="JACHWS010000003">
    <property type="protein sequence ID" value="MBB3039181.1"/>
    <property type="molecule type" value="Genomic_DNA"/>
</dbReference>
<dbReference type="SUPFAM" id="SSF55781">
    <property type="entry name" value="GAF domain-like"/>
    <property type="match status" value="1"/>
</dbReference>
<protein>
    <submittedName>
        <fullName evidence="6">DNA-binding IclR family transcriptional regulator</fullName>
    </submittedName>
</protein>
<gene>
    <name evidence="6" type="ORF">FHU29_003650</name>
</gene>
<proteinExistence type="predicted"/>
<keyword evidence="7" id="KW-1185">Reference proteome</keyword>
<reference evidence="6 7" key="1">
    <citation type="submission" date="2020-08" db="EMBL/GenBank/DDBJ databases">
        <title>Sequencing the genomes of 1000 actinobacteria strains.</title>
        <authorList>
            <person name="Klenk H.-P."/>
        </authorList>
    </citation>
    <scope>NUCLEOTIDE SEQUENCE [LARGE SCALE GENOMIC DNA]</scope>
    <source>
        <strain evidence="6 7">DSM 45258</strain>
    </source>
</reference>
<name>A0A839RTP1_9ACTN</name>
<evidence type="ECO:0000259" key="4">
    <source>
        <dbReference type="PROSITE" id="PS51077"/>
    </source>
</evidence>
<organism evidence="6 7">
    <name type="scientific">Hoyosella altamirensis</name>
    <dbReference type="NCBI Taxonomy" id="616997"/>
    <lineage>
        <taxon>Bacteria</taxon>
        <taxon>Bacillati</taxon>
        <taxon>Actinomycetota</taxon>
        <taxon>Actinomycetes</taxon>
        <taxon>Mycobacteriales</taxon>
        <taxon>Hoyosellaceae</taxon>
        <taxon>Hoyosella</taxon>
    </lineage>
</organism>
<dbReference type="Pfam" id="PF09339">
    <property type="entry name" value="HTH_IclR"/>
    <property type="match status" value="1"/>
</dbReference>
<dbReference type="RefSeq" id="WP_064439408.1">
    <property type="nucleotide sequence ID" value="NZ_BDDI01000004.1"/>
</dbReference>
<dbReference type="PROSITE" id="PS51078">
    <property type="entry name" value="ICLR_ED"/>
    <property type="match status" value="1"/>
</dbReference>
<dbReference type="SMART" id="SM00346">
    <property type="entry name" value="HTH_ICLR"/>
    <property type="match status" value="1"/>
</dbReference>
<feature type="domain" description="HTH iclR-type" evidence="4">
    <location>
        <begin position="16"/>
        <end position="77"/>
    </location>
</feature>
<sequence length="263" mass="27576">MTEIAGDGDTRTASAVQSVDRALVILEIVARLGEARVTDVAAELGVHKSTASRLISALESRGYLAHAHNRGRVQLGRSIVRLARSADTDGDLVRHSQQFCTNLAEEVGETVNVSVLDGDQAVCVVKANGPSGVAAYTWVGQSGPAYATSSGKLLLAELPEAELGECLSAGLTALTPQTVTDMPELARVLRSVRARGWAESEEELEAGLNAVSAPIYDHTAKVIAALSVSGPAYRLKAEDFEPVARSAQAVAAQISNRLGYQSA</sequence>